<sequence length="180" mass="19232">MSKIVALPFVSLDGVMDSPTWTGPYFNADHARYAHGQLFAADALLLGRVTYEGMAAAWPRMEESEGGFAVRMNTIPKHVVSATLAEAEWNATVLRGDLATEVTKLKDQGDLLVYGSGDLVCSLIALGLIDELKLWVHPVVVGQGKRLFGDGGPASSWTLAGTTTFSTGAVVLDLRPNGRE</sequence>
<dbReference type="GO" id="GO:0008703">
    <property type="term" value="F:5-amino-6-(5-phosphoribosylamino)uracil reductase activity"/>
    <property type="evidence" value="ECO:0007669"/>
    <property type="project" value="InterPro"/>
</dbReference>
<keyword evidence="3" id="KW-1185">Reference proteome</keyword>
<dbReference type="SUPFAM" id="SSF53597">
    <property type="entry name" value="Dihydrofolate reductase-like"/>
    <property type="match status" value="1"/>
</dbReference>
<gene>
    <name evidence="2" type="ORF">IW245_002015</name>
</gene>
<evidence type="ECO:0000313" key="2">
    <source>
        <dbReference type="EMBL" id="MBG6135821.1"/>
    </source>
</evidence>
<evidence type="ECO:0000259" key="1">
    <source>
        <dbReference type="Pfam" id="PF01872"/>
    </source>
</evidence>
<dbReference type="InterPro" id="IPR002734">
    <property type="entry name" value="RibDG_C"/>
</dbReference>
<reference evidence="2" key="1">
    <citation type="submission" date="2020-11" db="EMBL/GenBank/DDBJ databases">
        <title>Sequencing the genomes of 1000 actinobacteria strains.</title>
        <authorList>
            <person name="Klenk H.-P."/>
        </authorList>
    </citation>
    <scope>NUCLEOTIDE SEQUENCE</scope>
    <source>
        <strain evidence="2">DSM 45356</strain>
    </source>
</reference>
<evidence type="ECO:0000313" key="3">
    <source>
        <dbReference type="Proteomes" id="UP000622552"/>
    </source>
</evidence>
<proteinExistence type="predicted"/>
<dbReference type="EMBL" id="JADOUF010000001">
    <property type="protein sequence ID" value="MBG6135821.1"/>
    <property type="molecule type" value="Genomic_DNA"/>
</dbReference>
<protein>
    <submittedName>
        <fullName evidence="2">Dihydrofolate reductase</fullName>
    </submittedName>
</protein>
<dbReference type="Pfam" id="PF01872">
    <property type="entry name" value="RibD_C"/>
    <property type="match status" value="1"/>
</dbReference>
<dbReference type="Gene3D" id="3.40.430.10">
    <property type="entry name" value="Dihydrofolate Reductase, subunit A"/>
    <property type="match status" value="1"/>
</dbReference>
<feature type="domain" description="Bacterial bifunctional deaminase-reductase C-terminal" evidence="1">
    <location>
        <begin position="6"/>
        <end position="170"/>
    </location>
</feature>
<dbReference type="AlphaFoldDB" id="A0A8J7GDT4"/>
<name>A0A8J7GDT4_9ACTN</name>
<dbReference type="Proteomes" id="UP000622552">
    <property type="component" value="Unassembled WGS sequence"/>
</dbReference>
<dbReference type="PANTHER" id="PTHR38011">
    <property type="entry name" value="DIHYDROFOLATE REDUCTASE FAMILY PROTEIN (AFU_ORTHOLOGUE AFUA_8G06820)"/>
    <property type="match status" value="1"/>
</dbReference>
<dbReference type="PANTHER" id="PTHR38011:SF11">
    <property type="entry name" value="2,5-DIAMINO-6-RIBOSYLAMINO-4(3H)-PYRIMIDINONE 5'-PHOSPHATE REDUCTASE"/>
    <property type="match status" value="1"/>
</dbReference>
<dbReference type="InterPro" id="IPR050765">
    <property type="entry name" value="Riboflavin_Biosynth_HTPR"/>
</dbReference>
<accession>A0A8J7GDT4</accession>
<comment type="caution">
    <text evidence="2">The sequence shown here is derived from an EMBL/GenBank/DDBJ whole genome shotgun (WGS) entry which is preliminary data.</text>
</comment>
<dbReference type="RefSeq" id="WP_197002881.1">
    <property type="nucleotide sequence ID" value="NZ_BONS01000002.1"/>
</dbReference>
<dbReference type="GO" id="GO:0009231">
    <property type="term" value="P:riboflavin biosynthetic process"/>
    <property type="evidence" value="ECO:0007669"/>
    <property type="project" value="InterPro"/>
</dbReference>
<dbReference type="InterPro" id="IPR024072">
    <property type="entry name" value="DHFR-like_dom_sf"/>
</dbReference>
<organism evidence="2 3">
    <name type="scientific">Longispora fulva</name>
    <dbReference type="NCBI Taxonomy" id="619741"/>
    <lineage>
        <taxon>Bacteria</taxon>
        <taxon>Bacillati</taxon>
        <taxon>Actinomycetota</taxon>
        <taxon>Actinomycetes</taxon>
        <taxon>Micromonosporales</taxon>
        <taxon>Micromonosporaceae</taxon>
        <taxon>Longispora</taxon>
    </lineage>
</organism>